<keyword evidence="4" id="KW-1185">Reference proteome</keyword>
<evidence type="ECO:0000256" key="1">
    <source>
        <dbReference type="SAM" id="MobiDB-lite"/>
    </source>
</evidence>
<dbReference type="STRING" id="927083.DB32_005793"/>
<accession>A0A0F6SGG3</accession>
<reference evidence="3 4" key="1">
    <citation type="submission" date="2015-03" db="EMBL/GenBank/DDBJ databases">
        <title>Genome assembly of Sandaracinus amylolyticus DSM 53668.</title>
        <authorList>
            <person name="Sharma G."/>
            <person name="Subramanian S."/>
        </authorList>
    </citation>
    <scope>NUCLEOTIDE SEQUENCE [LARGE SCALE GENOMIC DNA]</scope>
    <source>
        <strain evidence="3 4">DSM 53668</strain>
    </source>
</reference>
<evidence type="ECO:0000313" key="4">
    <source>
        <dbReference type="Proteomes" id="UP000034883"/>
    </source>
</evidence>
<feature type="region of interest" description="Disordered" evidence="1">
    <location>
        <begin position="1"/>
        <end position="23"/>
    </location>
</feature>
<gene>
    <name evidence="3" type="ORF">DB32_005793</name>
</gene>
<dbReference type="EMBL" id="CP011125">
    <property type="protein sequence ID" value="AKF08644.1"/>
    <property type="molecule type" value="Genomic_DNA"/>
</dbReference>
<evidence type="ECO:0000256" key="2">
    <source>
        <dbReference type="SAM" id="Phobius"/>
    </source>
</evidence>
<dbReference type="Proteomes" id="UP000034883">
    <property type="component" value="Chromosome"/>
</dbReference>
<proteinExistence type="predicted"/>
<keyword evidence="2" id="KW-0472">Membrane</keyword>
<dbReference type="AlphaFoldDB" id="A0A0F6SGG3"/>
<keyword evidence="2" id="KW-0812">Transmembrane</keyword>
<dbReference type="KEGG" id="samy:DB32_005793"/>
<sequence>MRGKNVTKKNDARGSNGAPPSAPGGAGWFLVIIGALFVCAILLGLLTR</sequence>
<name>A0A0F6SGG3_9BACT</name>
<feature type="transmembrane region" description="Helical" evidence="2">
    <location>
        <begin position="26"/>
        <end position="46"/>
    </location>
</feature>
<protein>
    <submittedName>
        <fullName evidence="3">Uncharacterized protein</fullName>
    </submittedName>
</protein>
<organism evidence="3 4">
    <name type="scientific">Sandaracinus amylolyticus</name>
    <dbReference type="NCBI Taxonomy" id="927083"/>
    <lineage>
        <taxon>Bacteria</taxon>
        <taxon>Pseudomonadati</taxon>
        <taxon>Myxococcota</taxon>
        <taxon>Polyangia</taxon>
        <taxon>Polyangiales</taxon>
        <taxon>Sandaracinaceae</taxon>
        <taxon>Sandaracinus</taxon>
    </lineage>
</organism>
<keyword evidence="2" id="KW-1133">Transmembrane helix</keyword>
<evidence type="ECO:0000313" key="3">
    <source>
        <dbReference type="EMBL" id="AKF08644.1"/>
    </source>
</evidence>